<evidence type="ECO:0000256" key="6">
    <source>
        <dbReference type="ARBA" id="ARBA00022771"/>
    </source>
</evidence>
<feature type="compositionally biased region" description="Basic and acidic residues" evidence="9">
    <location>
        <begin position="266"/>
        <end position="286"/>
    </location>
</feature>
<dbReference type="Proteomes" id="UP000274131">
    <property type="component" value="Unassembled WGS sequence"/>
</dbReference>
<feature type="compositionally biased region" description="Low complexity" evidence="9">
    <location>
        <begin position="447"/>
        <end position="457"/>
    </location>
</feature>
<feature type="compositionally biased region" description="Basic and acidic residues" evidence="9">
    <location>
        <begin position="114"/>
        <end position="146"/>
    </location>
</feature>
<feature type="region of interest" description="Disordered" evidence="9">
    <location>
        <begin position="426"/>
        <end position="476"/>
    </location>
</feature>
<organism evidence="12">
    <name type="scientific">Enterobius vermicularis</name>
    <name type="common">Human pinworm</name>
    <dbReference type="NCBI Taxonomy" id="51028"/>
    <lineage>
        <taxon>Eukaryota</taxon>
        <taxon>Metazoa</taxon>
        <taxon>Ecdysozoa</taxon>
        <taxon>Nematoda</taxon>
        <taxon>Chromadorea</taxon>
        <taxon>Rhabditida</taxon>
        <taxon>Spirurina</taxon>
        <taxon>Oxyuridomorpha</taxon>
        <taxon>Oxyuroidea</taxon>
        <taxon>Oxyuridae</taxon>
        <taxon>Enterobius</taxon>
    </lineage>
</organism>
<dbReference type="GO" id="GO:0005737">
    <property type="term" value="C:cytoplasm"/>
    <property type="evidence" value="ECO:0007669"/>
    <property type="project" value="TreeGrafter"/>
</dbReference>
<evidence type="ECO:0000313" key="11">
    <source>
        <dbReference type="Proteomes" id="UP000274131"/>
    </source>
</evidence>
<evidence type="ECO:0000256" key="3">
    <source>
        <dbReference type="ARBA" id="ARBA00015071"/>
    </source>
</evidence>
<dbReference type="AlphaFoldDB" id="A0A0N4VG19"/>
<keyword evidence="11" id="KW-1185">Reference proteome</keyword>
<feature type="compositionally biased region" description="Polar residues" evidence="9">
    <location>
        <begin position="101"/>
        <end position="112"/>
    </location>
</feature>
<comment type="subcellular location">
    <subcellularLocation>
        <location evidence="1">Nucleus</location>
    </subcellularLocation>
</comment>
<feature type="region of interest" description="Disordered" evidence="9">
    <location>
        <begin position="101"/>
        <end position="312"/>
    </location>
</feature>
<dbReference type="Pfam" id="PF14608">
    <property type="entry name" value="zf-CCCH_2"/>
    <property type="match status" value="3"/>
</dbReference>
<evidence type="ECO:0000256" key="1">
    <source>
        <dbReference type="ARBA" id="ARBA00004123"/>
    </source>
</evidence>
<keyword evidence="7" id="KW-0862">Zinc</keyword>
<dbReference type="GO" id="GO:0008143">
    <property type="term" value="F:poly(A) binding"/>
    <property type="evidence" value="ECO:0007669"/>
    <property type="project" value="InterPro"/>
</dbReference>
<evidence type="ECO:0000313" key="10">
    <source>
        <dbReference type="EMBL" id="VDD94360.1"/>
    </source>
</evidence>
<dbReference type="WBParaSite" id="EVEC_0000970101-mRNA-1">
    <property type="protein sequence ID" value="EVEC_0000970101-mRNA-1"/>
    <property type="gene ID" value="EVEC_0000970101"/>
</dbReference>
<evidence type="ECO:0000256" key="7">
    <source>
        <dbReference type="ARBA" id="ARBA00022833"/>
    </source>
</evidence>
<feature type="region of interest" description="Disordered" evidence="9">
    <location>
        <begin position="500"/>
        <end position="519"/>
    </location>
</feature>
<dbReference type="Gene3D" id="4.10.1000.30">
    <property type="match status" value="1"/>
</dbReference>
<evidence type="ECO:0000256" key="8">
    <source>
        <dbReference type="ARBA" id="ARBA00023242"/>
    </source>
</evidence>
<gene>
    <name evidence="10" type="ORF">EVEC_LOCUS9111</name>
</gene>
<comment type="similarity">
    <text evidence="2">Belongs to the ZC3H14 family.</text>
</comment>
<dbReference type="OrthoDB" id="5589010at2759"/>
<evidence type="ECO:0000256" key="4">
    <source>
        <dbReference type="ARBA" id="ARBA00022723"/>
    </source>
</evidence>
<dbReference type="EMBL" id="UXUI01009818">
    <property type="protein sequence ID" value="VDD94360.1"/>
    <property type="molecule type" value="Genomic_DNA"/>
</dbReference>
<reference evidence="12" key="1">
    <citation type="submission" date="2017-02" db="UniProtKB">
        <authorList>
            <consortium name="WormBaseParasite"/>
        </authorList>
    </citation>
    <scope>IDENTIFICATION</scope>
</reference>
<reference evidence="10 11" key="2">
    <citation type="submission" date="2018-10" db="EMBL/GenBank/DDBJ databases">
        <authorList>
            <consortium name="Pathogen Informatics"/>
        </authorList>
    </citation>
    <scope>NUCLEOTIDE SEQUENCE [LARGE SCALE GENOMIC DNA]</scope>
</reference>
<keyword evidence="4" id="KW-0479">Metal-binding</keyword>
<evidence type="ECO:0000313" key="12">
    <source>
        <dbReference type="WBParaSite" id="EVEC_0000970101-mRNA-1"/>
    </source>
</evidence>
<keyword evidence="5" id="KW-0677">Repeat</keyword>
<evidence type="ECO:0000256" key="9">
    <source>
        <dbReference type="SAM" id="MobiDB-lite"/>
    </source>
</evidence>
<dbReference type="PANTHER" id="PTHR14738:SF29">
    <property type="entry name" value="ZINC FINGER CCCH DOMAIN-CONTAINING PROTEIN 14"/>
    <property type="match status" value="1"/>
</dbReference>
<dbReference type="GO" id="GO:0005634">
    <property type="term" value="C:nucleus"/>
    <property type="evidence" value="ECO:0007669"/>
    <property type="project" value="UniProtKB-SubCell"/>
</dbReference>
<dbReference type="STRING" id="51028.A0A0N4VG19"/>
<feature type="compositionally biased region" description="Basic and acidic residues" evidence="9">
    <location>
        <begin position="154"/>
        <end position="171"/>
    </location>
</feature>
<feature type="region of interest" description="Disordered" evidence="9">
    <location>
        <begin position="380"/>
        <end position="410"/>
    </location>
</feature>
<dbReference type="Gene3D" id="1.20.1390.10">
    <property type="entry name" value="PWI domain"/>
    <property type="match status" value="1"/>
</dbReference>
<protein>
    <recommendedName>
        <fullName evidence="3">Zinc finger CCCH domain-containing protein 14</fullName>
    </recommendedName>
</protein>
<dbReference type="Gene3D" id="4.10.1000.40">
    <property type="match status" value="1"/>
</dbReference>
<keyword evidence="6" id="KW-0863">Zinc-finger</keyword>
<dbReference type="GO" id="GO:0008270">
    <property type="term" value="F:zinc ion binding"/>
    <property type="evidence" value="ECO:0007669"/>
    <property type="project" value="UniProtKB-KW"/>
</dbReference>
<dbReference type="PANTHER" id="PTHR14738">
    <property type="entry name" value="ZINC FINGER CCCH DOMAIN-CONTAINING PROTEIN 14"/>
    <property type="match status" value="1"/>
</dbReference>
<proteinExistence type="inferred from homology"/>
<keyword evidence="8" id="KW-0539">Nucleus</keyword>
<accession>A0A0N4VG19</accession>
<name>A0A0N4VG19_ENTVE</name>
<evidence type="ECO:0000256" key="5">
    <source>
        <dbReference type="ARBA" id="ARBA00022737"/>
    </source>
</evidence>
<evidence type="ECO:0000256" key="2">
    <source>
        <dbReference type="ARBA" id="ARBA00008423"/>
    </source>
</evidence>
<feature type="compositionally biased region" description="Basic and acidic residues" evidence="9">
    <location>
        <begin position="187"/>
        <end position="211"/>
    </location>
</feature>
<feature type="compositionally biased region" description="Basic residues" evidence="9">
    <location>
        <begin position="172"/>
        <end position="183"/>
    </location>
</feature>
<dbReference type="InterPro" id="IPR040366">
    <property type="entry name" value="Nab2/ZC3H14"/>
</dbReference>
<sequence>MTKFREYDQCVVTIAEMSSTKMFGSNSAEMSKKLRAAIKAKLEELGVYVDEELPDYIMVMIANRKERSQMKEDLLLFLGKSTNKFVDWLFEIFERLQSAGATSLPDSASVQQAKKKELSVSSKKDDQKESESEKKSKKERENEGKHSSSKSVGKRKEKEKVTDKERREARVVKSKPAFHHHTTSRSPSRERIHSRKRTDSKPETKEKDRRVTTLSTSEKGSTKETRTRINGRSLPETSDVKKRSGGNVSPKSSEEKCTKTSPAHSQTREKRNSVDEEGKGRFDSKNTKGSALNRYLDSDEEERLAEEESRQELYGKKVMSSAVLKMKQSEPVKTVSSKIVVRRKLPEKENAKNVRGAQSLFLKAIKEAGRMTRTASQIAGYGGGAVPAKKSVEKSGIAAEDSKNSEEQDEAIQIDDEVDMDEALVVDTPSAANTEIRRQTDGRGISKRTTSAKKASSPELVTSEKDERSVSSDSGRIGSKNLLVTLKKADVGNVLRTVETNEDSELTKKARKRRGNASGIDENKQEAAMNEELVGVKSKKSRSSNVPAALETNLSEIGDKLEKAEDVIVCENCETPEQGWTKQNVMEEDSSDDDEAQIDAVLASAHTVTVGFDEDPSAPSLSSSSLFVGENSQILQKQNPAQSSANLTADQVTTPVTPGEKIMERCKFWPNCRLEEACIYIHPTKPCSVVTIPNSASASSVSASSNAAAKALSSPLNANIACKYGGKCANPSCVFKHPKLCRFGERCANRNCYFRHLNMLPTSTLKSSGVDRYKWKATIPA</sequence>
<dbReference type="GO" id="GO:0043488">
    <property type="term" value="P:regulation of mRNA stability"/>
    <property type="evidence" value="ECO:0007669"/>
    <property type="project" value="InterPro"/>
</dbReference>